<evidence type="ECO:0000256" key="3">
    <source>
        <dbReference type="ARBA" id="ARBA00010728"/>
    </source>
</evidence>
<comment type="catalytic activity">
    <reaction evidence="13">
        <text>tRNA(Ser) + L-serine + ATP = L-seryl-tRNA(Ser) + AMP + diphosphate + H(+)</text>
        <dbReference type="Rhea" id="RHEA:12292"/>
        <dbReference type="Rhea" id="RHEA-COMP:9669"/>
        <dbReference type="Rhea" id="RHEA-COMP:9703"/>
        <dbReference type="ChEBI" id="CHEBI:15378"/>
        <dbReference type="ChEBI" id="CHEBI:30616"/>
        <dbReference type="ChEBI" id="CHEBI:33019"/>
        <dbReference type="ChEBI" id="CHEBI:33384"/>
        <dbReference type="ChEBI" id="CHEBI:78442"/>
        <dbReference type="ChEBI" id="CHEBI:78533"/>
        <dbReference type="ChEBI" id="CHEBI:456215"/>
        <dbReference type="EC" id="6.1.1.11"/>
    </reaction>
</comment>
<feature type="binding site" evidence="15">
    <location>
        <position position="249"/>
    </location>
    <ligand>
        <name>L-serine</name>
        <dbReference type="ChEBI" id="CHEBI:33384"/>
    </ligand>
</feature>
<evidence type="ECO:0000256" key="1">
    <source>
        <dbReference type="ARBA" id="ARBA00004496"/>
    </source>
</evidence>
<dbReference type="InterPro" id="IPR002314">
    <property type="entry name" value="aa-tRNA-synt_IIb"/>
</dbReference>
<dbReference type="PIRSF" id="PIRSF001529">
    <property type="entry name" value="Ser-tRNA-synth_IIa"/>
    <property type="match status" value="1"/>
</dbReference>
<dbReference type="InterPro" id="IPR002317">
    <property type="entry name" value="Ser-tRNA-ligase_type_1"/>
</dbReference>
<dbReference type="GO" id="GO:0005524">
    <property type="term" value="F:ATP binding"/>
    <property type="evidence" value="ECO:0007669"/>
    <property type="project" value="UniProtKB-KW"/>
</dbReference>
<evidence type="ECO:0000256" key="8">
    <source>
        <dbReference type="ARBA" id="ARBA00022840"/>
    </source>
</evidence>
<evidence type="ECO:0000256" key="2">
    <source>
        <dbReference type="ARBA" id="ARBA00005045"/>
    </source>
</evidence>
<evidence type="ECO:0000313" key="20">
    <source>
        <dbReference type="Proteomes" id="UP000230116"/>
    </source>
</evidence>
<feature type="binding site" evidence="16">
    <location>
        <begin position="265"/>
        <end position="268"/>
    </location>
    <ligand>
        <name>ATP</name>
        <dbReference type="ChEBI" id="CHEBI:30616"/>
    </ligand>
</feature>
<gene>
    <name evidence="19" type="ORF">COS12_02940</name>
</gene>
<comment type="similarity">
    <text evidence="3">Belongs to the class-II aminoacyl-tRNA synthetase family. Type-1 seryl-tRNA synthetase subfamily.</text>
</comment>
<keyword evidence="8 16" id="KW-0067">ATP-binding</keyword>
<feature type="binding site" evidence="15">
    <location>
        <position position="218"/>
    </location>
    <ligand>
        <name>L-serine</name>
        <dbReference type="ChEBI" id="CHEBI:33384"/>
    </ligand>
</feature>
<keyword evidence="7" id="KW-0547">Nucleotide-binding</keyword>
<dbReference type="NCBIfam" id="TIGR00414">
    <property type="entry name" value="serS"/>
    <property type="match status" value="1"/>
</dbReference>
<dbReference type="PROSITE" id="PS50862">
    <property type="entry name" value="AA_TRNA_LIGASE_II"/>
    <property type="match status" value="1"/>
</dbReference>
<dbReference type="EC" id="6.1.1.11" evidence="4 14"/>
<dbReference type="Gene3D" id="1.10.287.40">
    <property type="entry name" value="Serine-tRNA synthetase, tRNA binding domain"/>
    <property type="match status" value="1"/>
</dbReference>
<comment type="pathway">
    <text evidence="2">Aminoacyl-tRNA biosynthesis; selenocysteinyl-tRNA(Sec) biosynthesis; L-seryl-tRNA(Sec) from L-serine and tRNA(Sec): step 1/1.</text>
</comment>
<comment type="catalytic activity">
    <reaction evidence="12">
        <text>tRNA(Sec) + L-serine + ATP = L-seryl-tRNA(Sec) + AMP + diphosphate + H(+)</text>
        <dbReference type="Rhea" id="RHEA:42580"/>
        <dbReference type="Rhea" id="RHEA-COMP:9742"/>
        <dbReference type="Rhea" id="RHEA-COMP:10128"/>
        <dbReference type="ChEBI" id="CHEBI:15378"/>
        <dbReference type="ChEBI" id="CHEBI:30616"/>
        <dbReference type="ChEBI" id="CHEBI:33019"/>
        <dbReference type="ChEBI" id="CHEBI:33384"/>
        <dbReference type="ChEBI" id="CHEBI:78442"/>
        <dbReference type="ChEBI" id="CHEBI:78533"/>
        <dbReference type="ChEBI" id="CHEBI:456215"/>
        <dbReference type="EC" id="6.1.1.11"/>
    </reaction>
</comment>
<feature type="binding site" evidence="16">
    <location>
        <begin position="338"/>
        <end position="341"/>
    </location>
    <ligand>
        <name>ATP</name>
        <dbReference type="ChEBI" id="CHEBI:30616"/>
    </ligand>
</feature>
<evidence type="ECO:0000256" key="7">
    <source>
        <dbReference type="ARBA" id="ARBA00022741"/>
    </source>
</evidence>
<keyword evidence="17" id="KW-0175">Coiled coil</keyword>
<dbReference type="PANTHER" id="PTHR43697">
    <property type="entry name" value="SERYL-TRNA SYNTHETASE"/>
    <property type="match status" value="1"/>
</dbReference>
<dbReference type="InterPro" id="IPR015866">
    <property type="entry name" value="Ser-tRNA-synth_1_N"/>
</dbReference>
<dbReference type="Pfam" id="PF02403">
    <property type="entry name" value="Seryl_tRNA_N"/>
    <property type="match status" value="1"/>
</dbReference>
<evidence type="ECO:0000256" key="17">
    <source>
        <dbReference type="SAM" id="Coils"/>
    </source>
</evidence>
<comment type="subcellular location">
    <subcellularLocation>
        <location evidence="1">Cytoplasm</location>
    </subcellularLocation>
</comment>
<dbReference type="InterPro" id="IPR045864">
    <property type="entry name" value="aa-tRNA-synth_II/BPL/LPL"/>
</dbReference>
<reference evidence="20" key="1">
    <citation type="submission" date="2017-09" db="EMBL/GenBank/DDBJ databases">
        <title>Depth-based differentiation of microbial function through sediment-hosted aquifers and enrichment of novel symbionts in the deep terrestrial subsurface.</title>
        <authorList>
            <person name="Probst A.J."/>
            <person name="Ladd B."/>
            <person name="Jarett J.K."/>
            <person name="Geller-Mcgrath D.E."/>
            <person name="Sieber C.M.K."/>
            <person name="Emerson J.B."/>
            <person name="Anantharaman K."/>
            <person name="Thomas B.C."/>
            <person name="Malmstrom R."/>
            <person name="Stieglmeier M."/>
            <person name="Klingl A."/>
            <person name="Woyke T."/>
            <person name="Ryan C.M."/>
            <person name="Banfield J.F."/>
        </authorList>
    </citation>
    <scope>NUCLEOTIDE SEQUENCE [LARGE SCALE GENOMIC DNA]</scope>
</reference>
<dbReference type="GO" id="GO:0006434">
    <property type="term" value="P:seryl-tRNA aminoacylation"/>
    <property type="evidence" value="ECO:0007669"/>
    <property type="project" value="UniProtKB-UniRule"/>
</dbReference>
<evidence type="ECO:0000259" key="18">
    <source>
        <dbReference type="PROSITE" id="PS50862"/>
    </source>
</evidence>
<dbReference type="PRINTS" id="PR00981">
    <property type="entry name" value="TRNASYNTHSER"/>
</dbReference>
<evidence type="ECO:0000256" key="11">
    <source>
        <dbReference type="ARBA" id="ARBA00039158"/>
    </source>
</evidence>
<keyword evidence="6 19" id="KW-0436">Ligase</keyword>
<keyword evidence="10" id="KW-0030">Aminoacyl-tRNA synthetase</keyword>
<dbReference type="EMBL" id="PETM01000073">
    <property type="protein sequence ID" value="PIV62303.1"/>
    <property type="molecule type" value="Genomic_DNA"/>
</dbReference>
<accession>A0A2M7E3M0</accession>
<feature type="coiled-coil region" evidence="17">
    <location>
        <begin position="27"/>
        <end position="54"/>
    </location>
</feature>
<dbReference type="CDD" id="cd00770">
    <property type="entry name" value="SerRS_core"/>
    <property type="match status" value="1"/>
</dbReference>
<organism evidence="19 20">
    <name type="scientific">Candidatus Roizmanbacteria bacterium CG01_land_8_20_14_3_00_33_9</name>
    <dbReference type="NCBI Taxonomy" id="1974843"/>
    <lineage>
        <taxon>Bacteria</taxon>
        <taxon>Candidatus Roizmaniibacteriota</taxon>
    </lineage>
</organism>
<feature type="domain" description="Aminoacyl-transfer RNA synthetases class-II family profile" evidence="18">
    <location>
        <begin position="127"/>
        <end position="398"/>
    </location>
</feature>
<dbReference type="SUPFAM" id="SSF46589">
    <property type="entry name" value="tRNA-binding arm"/>
    <property type="match status" value="1"/>
</dbReference>
<feature type="binding site" evidence="15">
    <location>
        <position position="272"/>
    </location>
    <ligand>
        <name>L-serine</name>
        <dbReference type="ChEBI" id="CHEBI:33384"/>
    </ligand>
</feature>
<dbReference type="Proteomes" id="UP000230116">
    <property type="component" value="Unassembled WGS sequence"/>
</dbReference>
<dbReference type="PANTHER" id="PTHR43697:SF1">
    <property type="entry name" value="SERINE--TRNA LIGASE"/>
    <property type="match status" value="1"/>
</dbReference>
<dbReference type="InterPro" id="IPR006195">
    <property type="entry name" value="aa-tRNA-synth_II"/>
</dbReference>
<comment type="caution">
    <text evidence="19">The sequence shown here is derived from an EMBL/GenBank/DDBJ whole genome shotgun (WGS) entry which is preliminary data.</text>
</comment>
<feature type="binding site" evidence="16">
    <location>
        <begin position="249"/>
        <end position="251"/>
    </location>
    <ligand>
        <name>ATP</name>
        <dbReference type="ChEBI" id="CHEBI:30616"/>
    </ligand>
</feature>
<proteinExistence type="inferred from homology"/>
<feature type="binding site" evidence="15">
    <location>
        <position position="371"/>
    </location>
    <ligand>
        <name>L-serine</name>
        <dbReference type="ChEBI" id="CHEBI:33384"/>
    </ligand>
</feature>
<dbReference type="SUPFAM" id="SSF55681">
    <property type="entry name" value="Class II aaRS and biotin synthetases"/>
    <property type="match status" value="1"/>
</dbReference>
<protein>
    <recommendedName>
        <fullName evidence="11 14">Serine--tRNA ligase</fullName>
        <ecNumber evidence="4 14">6.1.1.11</ecNumber>
    </recommendedName>
</protein>
<dbReference type="GO" id="GO:0005737">
    <property type="term" value="C:cytoplasm"/>
    <property type="evidence" value="ECO:0007669"/>
    <property type="project" value="UniProtKB-SubCell"/>
</dbReference>
<name>A0A2M7E3M0_9BACT</name>
<evidence type="ECO:0000256" key="14">
    <source>
        <dbReference type="NCBIfam" id="TIGR00414"/>
    </source>
</evidence>
<evidence type="ECO:0000256" key="9">
    <source>
        <dbReference type="ARBA" id="ARBA00022917"/>
    </source>
</evidence>
<feature type="site" description="Important for serine binding" evidence="15">
    <location>
        <position position="373"/>
    </location>
</feature>
<dbReference type="Gene3D" id="3.30.930.10">
    <property type="entry name" value="Bira Bifunctional Protein, Domain 2"/>
    <property type="match status" value="1"/>
</dbReference>
<dbReference type="GO" id="GO:0004828">
    <property type="term" value="F:serine-tRNA ligase activity"/>
    <property type="evidence" value="ECO:0007669"/>
    <property type="project" value="UniProtKB-UniRule"/>
</dbReference>
<keyword evidence="5" id="KW-0963">Cytoplasm</keyword>
<evidence type="ECO:0000256" key="6">
    <source>
        <dbReference type="ARBA" id="ARBA00022598"/>
    </source>
</evidence>
<evidence type="ECO:0000256" key="16">
    <source>
        <dbReference type="PIRSR" id="PIRSR001529-2"/>
    </source>
</evidence>
<dbReference type="InterPro" id="IPR010978">
    <property type="entry name" value="tRNA-bd_arm"/>
</dbReference>
<evidence type="ECO:0000313" key="19">
    <source>
        <dbReference type="EMBL" id="PIV62303.1"/>
    </source>
</evidence>
<evidence type="ECO:0000256" key="12">
    <source>
        <dbReference type="ARBA" id="ARBA00047929"/>
    </source>
</evidence>
<evidence type="ECO:0000256" key="4">
    <source>
        <dbReference type="ARBA" id="ARBA00012840"/>
    </source>
</evidence>
<evidence type="ECO:0000256" key="5">
    <source>
        <dbReference type="ARBA" id="ARBA00022490"/>
    </source>
</evidence>
<keyword evidence="9" id="KW-0648">Protein biosynthesis</keyword>
<dbReference type="InterPro" id="IPR042103">
    <property type="entry name" value="SerRS_1_N_sf"/>
</dbReference>
<sequence length="412" mass="47230">MDFIRANKEKVTTAAKNKNRVIELDKIIVLDDKRRELIAQIQTLREERNKISKEKFTEQIRERGREIKIQLKTSEELLGKTEVELNKLLSYVPNIPLDEVPIGKDEKSNQQIKTWGNPTKFNFTPLSHIELGNKLNLIDLDRGTKTSGFRGYFLKNQAAQLHLAVLFYTFNKLIQKGYTPLVAPAIAKGFAFFGSAHFPWGEPEVYKLNDEDAFLSGTAEVAVTALYANEILNEKELPKKMVAFSPCFRREVGSYGKDTQGLYRVHEFMKVEQVIITNNILEQAISLHEELQNNTEEILRELELPYRIMLMCTGETGEPQIKKYDTEVWMPSRESYGEVASNSILGDFQTRRLKIKYRKKDGSTEYCYSLNNTAIASPRILIPLLENHQQKDGSIHIPKALQPLVGFTTISR</sequence>
<dbReference type="Pfam" id="PF00587">
    <property type="entry name" value="tRNA-synt_2b"/>
    <property type="match status" value="1"/>
</dbReference>
<dbReference type="AlphaFoldDB" id="A0A2M7E3M0"/>
<evidence type="ECO:0000256" key="15">
    <source>
        <dbReference type="PIRSR" id="PIRSR001529-1"/>
    </source>
</evidence>
<evidence type="ECO:0000256" key="10">
    <source>
        <dbReference type="ARBA" id="ARBA00023146"/>
    </source>
</evidence>
<dbReference type="InterPro" id="IPR033729">
    <property type="entry name" value="SerRS_core"/>
</dbReference>
<evidence type="ECO:0000256" key="13">
    <source>
        <dbReference type="ARBA" id="ARBA00048823"/>
    </source>
</evidence>